<evidence type="ECO:0000259" key="4">
    <source>
        <dbReference type="Pfam" id="PF00107"/>
    </source>
</evidence>
<evidence type="ECO:0000313" key="6">
    <source>
        <dbReference type="Proteomes" id="UP001147733"/>
    </source>
</evidence>
<organism evidence="5 6">
    <name type="scientific">Penicillium citrinum</name>
    <dbReference type="NCBI Taxonomy" id="5077"/>
    <lineage>
        <taxon>Eukaryota</taxon>
        <taxon>Fungi</taxon>
        <taxon>Dikarya</taxon>
        <taxon>Ascomycota</taxon>
        <taxon>Pezizomycotina</taxon>
        <taxon>Eurotiomycetes</taxon>
        <taxon>Eurotiomycetidae</taxon>
        <taxon>Eurotiales</taxon>
        <taxon>Aspergillaceae</taxon>
        <taxon>Penicillium</taxon>
    </lineage>
</organism>
<dbReference type="InterPro" id="IPR013149">
    <property type="entry name" value="ADH-like_C"/>
</dbReference>
<dbReference type="PANTHER" id="PTHR42813">
    <property type="entry name" value="ZINC-TYPE ALCOHOL DEHYDROGENASE-LIKE"/>
    <property type="match status" value="1"/>
</dbReference>
<dbReference type="AlphaFoldDB" id="A0A9W9TCE0"/>
<dbReference type="PANTHER" id="PTHR42813:SF2">
    <property type="entry name" value="DEHYDROGENASE, ZINC-CONTAINING, PUTATIVE (AFU_ORTHOLOGUE AFUA_2G02810)-RELATED"/>
    <property type="match status" value="1"/>
</dbReference>
<dbReference type="Proteomes" id="UP001147733">
    <property type="component" value="Unassembled WGS sequence"/>
</dbReference>
<dbReference type="Gene3D" id="3.90.180.10">
    <property type="entry name" value="Medium-chain alcohol dehydrogenases, catalytic domain"/>
    <property type="match status" value="1"/>
</dbReference>
<dbReference type="GeneID" id="81389260"/>
<keyword evidence="6" id="KW-1185">Reference proteome</keyword>
<name>A0A9W9TCE0_PENCI</name>
<protein>
    <recommendedName>
        <fullName evidence="4">Alcohol dehydrogenase-like C-terminal domain-containing protein</fullName>
    </recommendedName>
</protein>
<comment type="caution">
    <text evidence="5">The sequence shown here is derived from an EMBL/GenBank/DDBJ whole genome shotgun (WGS) entry which is preliminary data.</text>
</comment>
<dbReference type="SUPFAM" id="SSF51735">
    <property type="entry name" value="NAD(P)-binding Rossmann-fold domains"/>
    <property type="match status" value="1"/>
</dbReference>
<evidence type="ECO:0000256" key="2">
    <source>
        <dbReference type="ARBA" id="ARBA00022723"/>
    </source>
</evidence>
<keyword evidence="2" id="KW-0479">Metal-binding</keyword>
<dbReference type="EMBL" id="JAPQKT010000010">
    <property type="protein sequence ID" value="KAJ5217563.1"/>
    <property type="molecule type" value="Genomic_DNA"/>
</dbReference>
<comment type="cofactor">
    <cofactor evidence="1">
        <name>Zn(2+)</name>
        <dbReference type="ChEBI" id="CHEBI:29105"/>
    </cofactor>
</comment>
<dbReference type="Gene3D" id="3.40.50.720">
    <property type="entry name" value="NAD(P)-binding Rossmann-like Domain"/>
    <property type="match status" value="1"/>
</dbReference>
<proteinExistence type="predicted"/>
<reference evidence="5" key="2">
    <citation type="journal article" date="2023" name="IMA Fungus">
        <title>Comparative genomic study of the Penicillium genus elucidates a diverse pangenome and 15 lateral gene transfer events.</title>
        <authorList>
            <person name="Petersen C."/>
            <person name="Sorensen T."/>
            <person name="Nielsen M.R."/>
            <person name="Sondergaard T.E."/>
            <person name="Sorensen J.L."/>
            <person name="Fitzpatrick D.A."/>
            <person name="Frisvad J.C."/>
            <person name="Nielsen K.L."/>
        </authorList>
    </citation>
    <scope>NUCLEOTIDE SEQUENCE</scope>
    <source>
        <strain evidence="5">IBT 23319</strain>
    </source>
</reference>
<dbReference type="OrthoDB" id="442947at2759"/>
<dbReference type="RefSeq" id="XP_056495157.1">
    <property type="nucleotide sequence ID" value="XM_056650093.1"/>
</dbReference>
<evidence type="ECO:0000313" key="5">
    <source>
        <dbReference type="EMBL" id="KAJ5217563.1"/>
    </source>
</evidence>
<feature type="domain" description="Alcohol dehydrogenase-like C-terminal" evidence="4">
    <location>
        <begin position="49"/>
        <end position="140"/>
    </location>
</feature>
<dbReference type="GO" id="GO:0046872">
    <property type="term" value="F:metal ion binding"/>
    <property type="evidence" value="ECO:0007669"/>
    <property type="project" value="UniProtKB-KW"/>
</dbReference>
<sequence>MAEQSEYVRVPFADSTLGKIPEEVSDEKMIIIRLYNTCSNRSSSNLRNIGLCAILTAKVLGAGTVYAVDSVDDRLEEARKMGARPLNLGTDDIPGTIKSATNGRGADAVVESVGNKSAMRLAFDLVRPCGVLSSIGFHQGSCHSRHLKRIQRIWKVVQGYIANSMSTSINMGRAAVRPVFGEAVKVFTENQDKFADFITHRMPLADAALGYEIFEKDI</sequence>
<dbReference type="InterPro" id="IPR036291">
    <property type="entry name" value="NAD(P)-bd_dom_sf"/>
</dbReference>
<evidence type="ECO:0000256" key="1">
    <source>
        <dbReference type="ARBA" id="ARBA00001947"/>
    </source>
</evidence>
<accession>A0A9W9TCE0</accession>
<evidence type="ECO:0000256" key="3">
    <source>
        <dbReference type="ARBA" id="ARBA00022833"/>
    </source>
</evidence>
<keyword evidence="3" id="KW-0862">Zinc</keyword>
<dbReference type="Pfam" id="PF00107">
    <property type="entry name" value="ADH_zinc_N"/>
    <property type="match status" value="1"/>
</dbReference>
<gene>
    <name evidence="5" type="ORF">N7469_011188</name>
</gene>
<reference evidence="5" key="1">
    <citation type="submission" date="2022-11" db="EMBL/GenBank/DDBJ databases">
        <authorList>
            <person name="Petersen C."/>
        </authorList>
    </citation>
    <scope>NUCLEOTIDE SEQUENCE</scope>
    <source>
        <strain evidence="5">IBT 23319</strain>
    </source>
</reference>